<dbReference type="OrthoDB" id="9113925at2759"/>
<keyword evidence="2" id="KW-1185">Reference proteome</keyword>
<evidence type="ECO:0000313" key="2">
    <source>
        <dbReference type="Proteomes" id="UP000796761"/>
    </source>
</evidence>
<evidence type="ECO:0008006" key="3">
    <source>
        <dbReference type="Google" id="ProtNLM"/>
    </source>
</evidence>
<dbReference type="InterPro" id="IPR043502">
    <property type="entry name" value="DNA/RNA_pol_sf"/>
</dbReference>
<proteinExistence type="predicted"/>
<evidence type="ECO:0000313" key="1">
    <source>
        <dbReference type="EMBL" id="TRZ07375.1"/>
    </source>
</evidence>
<name>A0A8K1FY13_9PASS</name>
<comment type="caution">
    <text evidence="1">The sequence shown here is derived from an EMBL/GenBank/DDBJ whole genome shotgun (WGS) entry which is preliminary data.</text>
</comment>
<dbReference type="AlphaFoldDB" id="A0A8K1FY13"/>
<dbReference type="PANTHER" id="PTHR33064:SF37">
    <property type="entry name" value="RIBONUCLEASE H"/>
    <property type="match status" value="1"/>
</dbReference>
<dbReference type="EMBL" id="SWJQ01001808">
    <property type="protein sequence ID" value="TRZ07375.1"/>
    <property type="molecule type" value="Genomic_DNA"/>
</dbReference>
<reference evidence="1" key="1">
    <citation type="submission" date="2019-04" db="EMBL/GenBank/DDBJ databases">
        <title>Genome assembly of Zosterops borbonicus 15179.</title>
        <authorList>
            <person name="Leroy T."/>
            <person name="Anselmetti Y."/>
            <person name="Tilak M.-K."/>
            <person name="Nabholz B."/>
        </authorList>
    </citation>
    <scope>NUCLEOTIDE SEQUENCE</scope>
    <source>
        <strain evidence="1">HGM_15179</strain>
        <tissue evidence="1">Muscle</tissue>
    </source>
</reference>
<dbReference type="PANTHER" id="PTHR33064">
    <property type="entry name" value="POL PROTEIN"/>
    <property type="match status" value="1"/>
</dbReference>
<accession>A0A8K1FY13</accession>
<organism evidence="1 2">
    <name type="scientific">Zosterops borbonicus</name>
    <dbReference type="NCBI Taxonomy" id="364589"/>
    <lineage>
        <taxon>Eukaryota</taxon>
        <taxon>Metazoa</taxon>
        <taxon>Chordata</taxon>
        <taxon>Craniata</taxon>
        <taxon>Vertebrata</taxon>
        <taxon>Euteleostomi</taxon>
        <taxon>Archelosauria</taxon>
        <taxon>Archosauria</taxon>
        <taxon>Dinosauria</taxon>
        <taxon>Saurischia</taxon>
        <taxon>Theropoda</taxon>
        <taxon>Coelurosauria</taxon>
        <taxon>Aves</taxon>
        <taxon>Neognathae</taxon>
        <taxon>Neoaves</taxon>
        <taxon>Telluraves</taxon>
        <taxon>Australaves</taxon>
        <taxon>Passeriformes</taxon>
        <taxon>Sylvioidea</taxon>
        <taxon>Zosteropidae</taxon>
        <taxon>Zosterops</taxon>
    </lineage>
</organism>
<protein>
    <recommendedName>
        <fullName evidence="3">Reverse transcriptase domain-containing protein</fullName>
    </recommendedName>
</protein>
<dbReference type="SUPFAM" id="SSF56672">
    <property type="entry name" value="DNA/RNA polymerases"/>
    <property type="match status" value="1"/>
</dbReference>
<sequence length="180" mass="20896">MLLVEEADYNLLGQDLMVALGINLIVKDSQLVVSSYKLTTEDENRIDPKVWHIQGEAGRLEMEPIFIEIERPEDPIRIKQYPISMEGRKRLKLVIDDLVKRRSLEPCMSRHNTPILAIWKTDGSYRLVQDLRAVNERTKTRFPVVANPYTLLNRVSPDDIWYSVIDLKDAFWTCPLAEES</sequence>
<dbReference type="InterPro" id="IPR051320">
    <property type="entry name" value="Viral_Replic_Matur_Polypro"/>
</dbReference>
<gene>
    <name evidence="1" type="ORF">HGM15179_019733</name>
</gene>
<dbReference type="Proteomes" id="UP000796761">
    <property type="component" value="Unassembled WGS sequence"/>
</dbReference>
<dbReference type="Gene3D" id="3.10.10.10">
    <property type="entry name" value="HIV Type 1 Reverse Transcriptase, subunit A, domain 1"/>
    <property type="match status" value="1"/>
</dbReference>